<reference evidence="2 3" key="2">
    <citation type="submission" date="2024-05" db="EMBL/GenBank/DDBJ databases">
        <authorList>
            <person name="Chen Y."/>
            <person name="Shah S."/>
            <person name="Dougan E. K."/>
            <person name="Thang M."/>
            <person name="Chan C."/>
        </authorList>
    </citation>
    <scope>NUCLEOTIDE SEQUENCE [LARGE SCALE GENOMIC DNA]</scope>
</reference>
<dbReference type="Proteomes" id="UP001152797">
    <property type="component" value="Unassembled WGS sequence"/>
</dbReference>
<dbReference type="EMBL" id="CAMXCT030000716">
    <property type="protein sequence ID" value="CAL4769765.1"/>
    <property type="molecule type" value="Genomic_DNA"/>
</dbReference>
<reference evidence="1" key="1">
    <citation type="submission" date="2022-10" db="EMBL/GenBank/DDBJ databases">
        <authorList>
            <person name="Chen Y."/>
            <person name="Dougan E. K."/>
            <person name="Chan C."/>
            <person name="Rhodes N."/>
            <person name="Thang M."/>
        </authorList>
    </citation>
    <scope>NUCLEOTIDE SEQUENCE</scope>
</reference>
<organism evidence="1">
    <name type="scientific">Cladocopium goreaui</name>
    <dbReference type="NCBI Taxonomy" id="2562237"/>
    <lineage>
        <taxon>Eukaryota</taxon>
        <taxon>Sar</taxon>
        <taxon>Alveolata</taxon>
        <taxon>Dinophyceae</taxon>
        <taxon>Suessiales</taxon>
        <taxon>Symbiodiniaceae</taxon>
        <taxon>Cladocopium</taxon>
    </lineage>
</organism>
<gene>
    <name evidence="1" type="ORF">C1SCF055_LOCUS10145</name>
</gene>
<comment type="caution">
    <text evidence="1">The sequence shown here is derived from an EMBL/GenBank/DDBJ whole genome shotgun (WGS) entry which is preliminary data.</text>
</comment>
<keyword evidence="3" id="KW-1185">Reference proteome</keyword>
<accession>A0A9P1C058</accession>
<name>A0A9P1C058_9DINO</name>
<evidence type="ECO:0000313" key="3">
    <source>
        <dbReference type="Proteomes" id="UP001152797"/>
    </source>
</evidence>
<dbReference type="EMBL" id="CAMXCT010000716">
    <property type="protein sequence ID" value="CAI3982453.1"/>
    <property type="molecule type" value="Genomic_DNA"/>
</dbReference>
<evidence type="ECO:0000313" key="2">
    <source>
        <dbReference type="EMBL" id="CAL4769765.1"/>
    </source>
</evidence>
<protein>
    <submittedName>
        <fullName evidence="2">7,8-didemethyl-8-hydroxy-5-deazariboflavin synthase</fullName>
    </submittedName>
</protein>
<dbReference type="AlphaFoldDB" id="A0A9P1C058"/>
<dbReference type="OrthoDB" id="445522at2759"/>
<sequence>MLPPFSCAYVKGWKRGVTLLIALHGIRELGLEGEIPHWVKVTFGTIHASFGTFADDTKGKVMANRGATLQHTATRRPPHCFNFLRQVEIIERSGGAGVLQQMEEWTNATSLAKAFSLGKLESEAIFNLRLRVPAAVLKVLTEAVKQRGLAKLLTHDVIARDCFNQNFSSGVNAMEQWKEELRNRDGNELALLFVQRLLSDHDSTPPQLRKPLTFREALGKHQACGGFLHYLRLLQQMAPAADYPEMEKDLKQQFRYGYLDPDILHSLETMVPPGDIQMVGAFRTYVARVEQSARSEKMKREADLAANVRAADLTQLLARLEADMELLSSKENNSASRAAETAKDMKYLWDRQLKGERWVDEWMAENCKLLECDQDMHAAMPGLLAFKEQFRGIAGKEYIMCTYDCTVFPSNATYVRQTGLCASNILSLSSGAFCHLQFPVYQPQTSASAVLKHRRILEDQFMRSNLNILLPVQLLFSKAEGGARDNRSLNQPCLALLHNNFEASEWQRSEPVQQGKIGPVPLLRFSDFLGYDDTTRPSSQGRVEQKGVDAHMGIISSYMQGMEIKPEDRLIICDILPNKQFEFGRAVVQQRLAEPTSPWRYIGFVKKLDGAQPSALGDILKALRSQVWDFWDSSSHAPPKTRPQEGGAGADAVPDLQVLAFQGGHPVWPEVLLNRFPEGTSEHDALKKQEEFLRKFPRAPEVSSSRATGLPPRAGGLCDFSIDNGLRPLDVTKQVSLTCVKESDFTVTRLGSCAMRSGRPALVLTSTYDLWVGNTSDNVVNLDAGELFGFSTGNYEEVTFPSGVLVEPSGLLLRFTSDLQLIVSEEKKIMALCEYLRFLATEKGIGSLTIEDHKMEPRMHEAEAGREAMPICFRYQISCLDSGKTHMFKPNAFDSESPTPTHRTFGALYNSAYDKVARNDFARVLWEVGFSFTLSITFLIAFEKVFSVHCLVSN</sequence>
<evidence type="ECO:0000313" key="1">
    <source>
        <dbReference type="EMBL" id="CAI3982453.1"/>
    </source>
</evidence>
<proteinExistence type="predicted"/>
<dbReference type="EMBL" id="CAMXCT020000716">
    <property type="protein sequence ID" value="CAL1135828.1"/>
    <property type="molecule type" value="Genomic_DNA"/>
</dbReference>